<evidence type="ECO:0000256" key="18">
    <source>
        <dbReference type="RuleBase" id="RU003925"/>
    </source>
</evidence>
<evidence type="ECO:0000256" key="14">
    <source>
        <dbReference type="ARBA" id="ARBA00023273"/>
    </source>
</evidence>
<dbReference type="GO" id="GO:0046872">
    <property type="term" value="F:metal ion binding"/>
    <property type="evidence" value="ECO:0007669"/>
    <property type="project" value="UniProtKB-KW"/>
</dbReference>
<dbReference type="SUPFAM" id="SSF52540">
    <property type="entry name" value="P-loop containing nucleoside triphosphate hydrolases"/>
    <property type="match status" value="1"/>
</dbReference>
<evidence type="ECO:0000256" key="6">
    <source>
        <dbReference type="ARBA" id="ARBA00022475"/>
    </source>
</evidence>
<accession>A0A7J6CH41</accession>
<feature type="binding site" evidence="17">
    <location>
        <position position="96"/>
    </location>
    <ligand>
        <name>Mg(2+)</name>
        <dbReference type="ChEBI" id="CHEBI:18420"/>
    </ligand>
</feature>
<keyword evidence="17" id="KW-0460">Magnesium</keyword>
<evidence type="ECO:0000256" key="16">
    <source>
        <dbReference type="PIRSR" id="PIRSR606689-1"/>
    </source>
</evidence>
<keyword evidence="11 16" id="KW-0342">GTP-binding</keyword>
<dbReference type="Pfam" id="PF00025">
    <property type="entry name" value="Arf"/>
    <property type="match status" value="1"/>
</dbReference>
<evidence type="ECO:0000256" key="4">
    <source>
        <dbReference type="ARBA" id="ARBA00010290"/>
    </source>
</evidence>
<evidence type="ECO:0000256" key="7">
    <source>
        <dbReference type="ARBA" id="ARBA00022490"/>
    </source>
</evidence>
<evidence type="ECO:0000256" key="17">
    <source>
        <dbReference type="PIRSR" id="PIRSR606689-2"/>
    </source>
</evidence>
<comment type="subcellular location">
    <subcellularLocation>
        <location evidence="3">Cell projection</location>
        <location evidence="3">Cilium membrane</location>
        <topology evidence="3">Peripheral membrane protein</topology>
        <orientation evidence="3">Cytoplasmic side</orientation>
    </subcellularLocation>
    <subcellularLocation>
        <location evidence="2">Cytoplasm</location>
        <location evidence="2">Cytoskeleton</location>
        <location evidence="2">Cilium axoneme</location>
    </subcellularLocation>
    <subcellularLocation>
        <location evidence="1">Cytoplasm</location>
        <location evidence="1">Cytoskeleton</location>
        <location evidence="1">Cilium basal body</location>
    </subcellularLocation>
</comment>
<gene>
    <name evidence="19" type="ORF">G5714_012570</name>
</gene>
<sequence>MRQIDMTGGIDYMLRTVGGLLGLAQRTQRHNGCLPTGFYEHTLSDRHEKATTLLREPEQKKASHPNGLFDKLAGWLGLKKKEVNVLCLGLDNSGKTTIINQLKPSNAQAQDIVPTICFSIEKFKTSSLSFTVFDMSGQGRYRNLWEHYYKEGQAVIFVIDSGDKLRMVVAKEELDTLLNHPDIKHRRIPILFFANKMDLRDALSAVKVSQLLCLESIKDNGQTMAYLCK</sequence>
<keyword evidence="7" id="KW-0963">Cytoplasm</keyword>
<dbReference type="GO" id="GO:0030030">
    <property type="term" value="P:cell projection organization"/>
    <property type="evidence" value="ECO:0007669"/>
    <property type="project" value="UniProtKB-KW"/>
</dbReference>
<dbReference type="Gene3D" id="3.40.50.300">
    <property type="entry name" value="P-loop containing nucleotide triphosphate hydrolases"/>
    <property type="match status" value="1"/>
</dbReference>
<keyword evidence="9 16" id="KW-0547">Nucleotide-binding</keyword>
<proteinExistence type="inferred from homology"/>
<dbReference type="CDD" id="cd04157">
    <property type="entry name" value="Arl6"/>
    <property type="match status" value="1"/>
</dbReference>
<keyword evidence="10" id="KW-0970">Cilium biogenesis/degradation</keyword>
<evidence type="ECO:0000256" key="8">
    <source>
        <dbReference type="ARBA" id="ARBA00022707"/>
    </source>
</evidence>
<evidence type="ECO:0000256" key="9">
    <source>
        <dbReference type="ARBA" id="ARBA00022741"/>
    </source>
</evidence>
<keyword evidence="15" id="KW-0449">Lipoprotein</keyword>
<evidence type="ECO:0000256" key="1">
    <source>
        <dbReference type="ARBA" id="ARBA00004120"/>
    </source>
</evidence>
<dbReference type="FunFam" id="3.40.50.300:FF:000457">
    <property type="entry name" value="ADP-ribosylation factor-like protein 6"/>
    <property type="match status" value="1"/>
</dbReference>
<feature type="binding site" evidence="17">
    <location>
        <position position="115"/>
    </location>
    <ligand>
        <name>Mg(2+)</name>
        <dbReference type="ChEBI" id="CHEBI:18420"/>
    </ligand>
</feature>
<protein>
    <recommendedName>
        <fullName evidence="5">ADP-ribosylation factor-like protein 6</fullName>
    </recommendedName>
</protein>
<evidence type="ECO:0000313" key="19">
    <source>
        <dbReference type="EMBL" id="KAF4106580.1"/>
    </source>
</evidence>
<keyword evidence="6" id="KW-1003">Cell membrane</keyword>
<dbReference type="GO" id="GO:0005930">
    <property type="term" value="C:axoneme"/>
    <property type="evidence" value="ECO:0007669"/>
    <property type="project" value="UniProtKB-SubCell"/>
</dbReference>
<keyword evidence="14" id="KW-0966">Cell projection</keyword>
<dbReference type="SMART" id="SM00178">
    <property type="entry name" value="SAR"/>
    <property type="match status" value="1"/>
</dbReference>
<dbReference type="PROSITE" id="PS51417">
    <property type="entry name" value="ARF"/>
    <property type="match status" value="1"/>
</dbReference>
<feature type="binding site" evidence="16">
    <location>
        <position position="137"/>
    </location>
    <ligand>
        <name>GTP</name>
        <dbReference type="ChEBI" id="CHEBI:37565"/>
    </ligand>
</feature>
<dbReference type="InterPro" id="IPR024156">
    <property type="entry name" value="Small_GTPase_ARF"/>
</dbReference>
<feature type="binding site" evidence="16">
    <location>
        <begin position="195"/>
        <end position="198"/>
    </location>
    <ligand>
        <name>GTP</name>
        <dbReference type="ChEBI" id="CHEBI:37565"/>
    </ligand>
</feature>
<evidence type="ECO:0000256" key="2">
    <source>
        <dbReference type="ARBA" id="ARBA00004430"/>
    </source>
</evidence>
<reference evidence="19 20" key="1">
    <citation type="submission" date="2020-04" db="EMBL/GenBank/DDBJ databases">
        <title>Chromosome-level genome assembly of a cyprinid fish Onychostoma macrolepis by integration of Nanopore Sequencing, Bionano and Hi-C technology.</title>
        <authorList>
            <person name="Wang D."/>
        </authorList>
    </citation>
    <scope>NUCLEOTIDE SEQUENCE [LARGE SCALE GENOMIC DNA]</scope>
    <source>
        <strain evidence="19">SWU-2019</strain>
        <tissue evidence="19">Muscle</tissue>
    </source>
</reference>
<comment type="caution">
    <text evidence="19">The sequence shown here is derived from an EMBL/GenBank/DDBJ whole genome shotgun (WGS) entry which is preliminary data.</text>
</comment>
<name>A0A7J6CH41_9TELE</name>
<dbReference type="InterPro" id="IPR027417">
    <property type="entry name" value="P-loop_NTPase"/>
</dbReference>
<dbReference type="Proteomes" id="UP000579812">
    <property type="component" value="Unassembled WGS sequence"/>
</dbReference>
<evidence type="ECO:0000256" key="3">
    <source>
        <dbReference type="ARBA" id="ARBA00004522"/>
    </source>
</evidence>
<keyword evidence="12" id="KW-0472">Membrane</keyword>
<evidence type="ECO:0000256" key="5">
    <source>
        <dbReference type="ARBA" id="ARBA00019766"/>
    </source>
</evidence>
<dbReference type="InterPro" id="IPR041839">
    <property type="entry name" value="Arl6"/>
</dbReference>
<dbReference type="PANTHER" id="PTHR11711">
    <property type="entry name" value="ADP RIBOSYLATION FACTOR-RELATED"/>
    <property type="match status" value="1"/>
</dbReference>
<keyword evidence="8" id="KW-0519">Myristate</keyword>
<feature type="binding site" evidence="16">
    <location>
        <begin position="89"/>
        <end position="96"/>
    </location>
    <ligand>
        <name>GTP</name>
        <dbReference type="ChEBI" id="CHEBI:37565"/>
    </ligand>
</feature>
<evidence type="ECO:0000256" key="12">
    <source>
        <dbReference type="ARBA" id="ARBA00023136"/>
    </source>
</evidence>
<dbReference type="EMBL" id="JAAMOB010000012">
    <property type="protein sequence ID" value="KAF4106580.1"/>
    <property type="molecule type" value="Genomic_DNA"/>
</dbReference>
<comment type="similarity">
    <text evidence="4 18">Belongs to the small GTPase superfamily. Arf family.</text>
</comment>
<keyword evidence="17" id="KW-0479">Metal-binding</keyword>
<dbReference type="SMART" id="SM00177">
    <property type="entry name" value="ARF"/>
    <property type="match status" value="1"/>
</dbReference>
<dbReference type="InterPro" id="IPR005225">
    <property type="entry name" value="Small_GTP-bd"/>
</dbReference>
<evidence type="ECO:0000313" key="20">
    <source>
        <dbReference type="Proteomes" id="UP000579812"/>
    </source>
</evidence>
<keyword evidence="20" id="KW-1185">Reference proteome</keyword>
<keyword evidence="13" id="KW-0206">Cytoskeleton</keyword>
<evidence type="ECO:0000256" key="11">
    <source>
        <dbReference type="ARBA" id="ARBA00023134"/>
    </source>
</evidence>
<dbReference type="PRINTS" id="PR00328">
    <property type="entry name" value="SAR1GTPBP"/>
</dbReference>
<dbReference type="GO" id="GO:0005525">
    <property type="term" value="F:GTP binding"/>
    <property type="evidence" value="ECO:0007669"/>
    <property type="project" value="UniProtKB-KW"/>
</dbReference>
<dbReference type="GO" id="GO:0003924">
    <property type="term" value="F:GTPase activity"/>
    <property type="evidence" value="ECO:0007669"/>
    <property type="project" value="InterPro"/>
</dbReference>
<dbReference type="GO" id="GO:0060170">
    <property type="term" value="C:ciliary membrane"/>
    <property type="evidence" value="ECO:0007669"/>
    <property type="project" value="UniProtKB-SubCell"/>
</dbReference>
<dbReference type="NCBIfam" id="TIGR00231">
    <property type="entry name" value="small_GTP"/>
    <property type="match status" value="1"/>
</dbReference>
<organism evidence="19 20">
    <name type="scientific">Onychostoma macrolepis</name>
    <dbReference type="NCBI Taxonomy" id="369639"/>
    <lineage>
        <taxon>Eukaryota</taxon>
        <taxon>Metazoa</taxon>
        <taxon>Chordata</taxon>
        <taxon>Craniata</taxon>
        <taxon>Vertebrata</taxon>
        <taxon>Euteleostomi</taxon>
        <taxon>Actinopterygii</taxon>
        <taxon>Neopterygii</taxon>
        <taxon>Teleostei</taxon>
        <taxon>Ostariophysi</taxon>
        <taxon>Cypriniformes</taxon>
        <taxon>Cyprinidae</taxon>
        <taxon>Acrossocheilinae</taxon>
        <taxon>Onychostoma</taxon>
    </lineage>
</organism>
<evidence type="ECO:0000256" key="13">
    <source>
        <dbReference type="ARBA" id="ARBA00023212"/>
    </source>
</evidence>
<dbReference type="AlphaFoldDB" id="A0A7J6CH41"/>
<evidence type="ECO:0000256" key="15">
    <source>
        <dbReference type="ARBA" id="ARBA00023288"/>
    </source>
</evidence>
<evidence type="ECO:0000256" key="10">
    <source>
        <dbReference type="ARBA" id="ARBA00022794"/>
    </source>
</evidence>
<dbReference type="InterPro" id="IPR006689">
    <property type="entry name" value="Small_GTPase_ARF/SAR"/>
</dbReference>